<comment type="similarity">
    <text evidence="2">Belongs to the HupC/HyaC/HydC family.</text>
</comment>
<dbReference type="Pfam" id="PF01292">
    <property type="entry name" value="Ni_hydr_CYTB"/>
    <property type="match status" value="1"/>
</dbReference>
<dbReference type="GO" id="GO:0005506">
    <property type="term" value="F:iron ion binding"/>
    <property type="evidence" value="ECO:0007669"/>
    <property type="project" value="InterPro"/>
</dbReference>
<evidence type="ECO:0000256" key="9">
    <source>
        <dbReference type="ARBA" id="ARBA00022989"/>
    </source>
</evidence>
<feature type="transmembrane region" description="Helical" evidence="12">
    <location>
        <begin position="157"/>
        <end position="176"/>
    </location>
</feature>
<dbReference type="Proteomes" id="UP000045545">
    <property type="component" value="Unassembled WGS sequence"/>
</dbReference>
<dbReference type="GO" id="GO:0005886">
    <property type="term" value="C:plasma membrane"/>
    <property type="evidence" value="ECO:0007669"/>
    <property type="project" value="UniProtKB-SubCell"/>
</dbReference>
<evidence type="ECO:0000256" key="4">
    <source>
        <dbReference type="ARBA" id="ARBA00022475"/>
    </source>
</evidence>
<evidence type="ECO:0000256" key="10">
    <source>
        <dbReference type="ARBA" id="ARBA00023004"/>
    </source>
</evidence>
<dbReference type="PANTHER" id="PTHR30485">
    <property type="entry name" value="NI/FE-HYDROGENASE 1 B-TYPE CYTOCHROME SUBUNIT"/>
    <property type="match status" value="1"/>
</dbReference>
<protein>
    <submittedName>
        <fullName evidence="14">Di-haem cytochrome, transmembrane</fullName>
    </submittedName>
</protein>
<keyword evidence="9 12" id="KW-1133">Transmembrane helix</keyword>
<keyword evidence="8" id="KW-0249">Electron transport</keyword>
<dbReference type="InterPro" id="IPR000516">
    <property type="entry name" value="Ni-dep_Hydgase_cyt-B"/>
</dbReference>
<evidence type="ECO:0000256" key="6">
    <source>
        <dbReference type="ARBA" id="ARBA00022692"/>
    </source>
</evidence>
<evidence type="ECO:0000313" key="14">
    <source>
        <dbReference type="EMBL" id="CFX28133.1"/>
    </source>
</evidence>
<evidence type="ECO:0000256" key="11">
    <source>
        <dbReference type="ARBA" id="ARBA00023136"/>
    </source>
</evidence>
<evidence type="ECO:0000256" key="3">
    <source>
        <dbReference type="ARBA" id="ARBA00022448"/>
    </source>
</evidence>
<dbReference type="InterPro" id="IPR051542">
    <property type="entry name" value="Hydrogenase_cytochrome"/>
</dbReference>
<dbReference type="Gene3D" id="1.20.950.20">
    <property type="entry name" value="Transmembrane di-heme cytochromes, Chain C"/>
    <property type="match status" value="1"/>
</dbReference>
<feature type="transmembrane region" description="Helical" evidence="12">
    <location>
        <begin position="54"/>
        <end position="73"/>
    </location>
</feature>
<dbReference type="STRING" id="690567.916"/>
<feature type="transmembrane region" description="Helical" evidence="12">
    <location>
        <begin position="119"/>
        <end position="137"/>
    </location>
</feature>
<evidence type="ECO:0000256" key="12">
    <source>
        <dbReference type="SAM" id="Phobius"/>
    </source>
</evidence>
<evidence type="ECO:0000256" key="1">
    <source>
        <dbReference type="ARBA" id="ARBA00004651"/>
    </source>
</evidence>
<evidence type="ECO:0000259" key="13">
    <source>
        <dbReference type="Pfam" id="PF01292"/>
    </source>
</evidence>
<comment type="subcellular location">
    <subcellularLocation>
        <location evidence="1">Cell membrane</location>
        <topology evidence="1">Multi-pass membrane protein</topology>
    </subcellularLocation>
</comment>
<reference evidence="14 15" key="1">
    <citation type="submission" date="2015-03" db="EMBL/GenBank/DDBJ databases">
        <authorList>
            <person name="Murphy D."/>
        </authorList>
    </citation>
    <scope>NUCLEOTIDE SEQUENCE [LARGE SCALE GENOMIC DNA]</scope>
    <source>
        <strain evidence="14 15">OL-4</strain>
    </source>
</reference>
<dbReference type="PRINTS" id="PR00161">
    <property type="entry name" value="NIHGNASECYTB"/>
</dbReference>
<evidence type="ECO:0000313" key="15">
    <source>
        <dbReference type="Proteomes" id="UP000045545"/>
    </source>
</evidence>
<sequence length="213" mass="24512">MVKEMEVRHSIWIRFFHWTNMIAITLLMLTGYYIHSPHGFKIFSNMDTPRMLHFAMAYLLCFGVVGRVYYAIVADDAKNIVYNIKEDTLKFPSMIKYYLFMSDTHPYYGKYNPGQKMMYTGWLFLALIQIITGFILYKPVTFAWLGGVLGGMIAIRVVHYVVTWLFLLSVLAHVYLDISEGIPVLKSMFTGKLPADFDHGVHEEIPADEGVSA</sequence>
<dbReference type="RefSeq" id="WP_242847482.1">
    <property type="nucleotide sequence ID" value="NZ_CGIH01000013.1"/>
</dbReference>
<organism evidence="14 15">
    <name type="scientific">Syntrophomonas zehnderi OL-4</name>
    <dbReference type="NCBI Taxonomy" id="690567"/>
    <lineage>
        <taxon>Bacteria</taxon>
        <taxon>Bacillati</taxon>
        <taxon>Bacillota</taxon>
        <taxon>Clostridia</taxon>
        <taxon>Eubacteriales</taxon>
        <taxon>Syntrophomonadaceae</taxon>
        <taxon>Syntrophomonas</taxon>
    </lineage>
</organism>
<keyword evidence="6 12" id="KW-0812">Transmembrane</keyword>
<feature type="transmembrane region" description="Helical" evidence="12">
    <location>
        <begin position="12"/>
        <end position="34"/>
    </location>
</feature>
<proteinExistence type="inferred from homology"/>
<gene>
    <name evidence="14" type="ORF">916</name>
</gene>
<dbReference type="PANTHER" id="PTHR30485:SF0">
    <property type="entry name" value="NI_FE-HYDROGENASE 1 B-TYPE CYTOCHROME SUBUNIT-RELATED"/>
    <property type="match status" value="1"/>
</dbReference>
<evidence type="ECO:0000256" key="2">
    <source>
        <dbReference type="ARBA" id="ARBA00008622"/>
    </source>
</evidence>
<dbReference type="NCBIfam" id="TIGR02125">
    <property type="entry name" value="CytB-hydogenase"/>
    <property type="match status" value="1"/>
</dbReference>
<name>A0A0E4G9Y1_9FIRM</name>
<keyword evidence="3" id="KW-0813">Transport</keyword>
<evidence type="ECO:0000256" key="7">
    <source>
        <dbReference type="ARBA" id="ARBA00022723"/>
    </source>
</evidence>
<keyword evidence="10" id="KW-0408">Iron</keyword>
<feature type="domain" description="Cytochrome b561 bacterial/Ni-hydrogenase" evidence="13">
    <location>
        <begin position="8"/>
        <end position="191"/>
    </location>
</feature>
<evidence type="ECO:0000256" key="8">
    <source>
        <dbReference type="ARBA" id="ARBA00022982"/>
    </source>
</evidence>
<dbReference type="InterPro" id="IPR016174">
    <property type="entry name" value="Di-haem_cyt_TM"/>
</dbReference>
<dbReference type="GO" id="GO:0022904">
    <property type="term" value="P:respiratory electron transport chain"/>
    <property type="evidence" value="ECO:0007669"/>
    <property type="project" value="InterPro"/>
</dbReference>
<keyword evidence="7" id="KW-0479">Metal-binding</keyword>
<dbReference type="GO" id="GO:0020037">
    <property type="term" value="F:heme binding"/>
    <property type="evidence" value="ECO:0007669"/>
    <property type="project" value="TreeGrafter"/>
</dbReference>
<dbReference type="InterPro" id="IPR011577">
    <property type="entry name" value="Cyt_b561_bac/Ni-Hgenase"/>
</dbReference>
<accession>A0A0E4G9Y1</accession>
<keyword evidence="4" id="KW-1003">Cell membrane</keyword>
<evidence type="ECO:0000256" key="5">
    <source>
        <dbReference type="ARBA" id="ARBA00022617"/>
    </source>
</evidence>
<dbReference type="SUPFAM" id="SSF81342">
    <property type="entry name" value="Transmembrane di-heme cytochromes"/>
    <property type="match status" value="1"/>
</dbReference>
<dbReference type="AlphaFoldDB" id="A0A0E4G9Y1"/>
<keyword evidence="11 12" id="KW-0472">Membrane</keyword>
<keyword evidence="5" id="KW-0349">Heme</keyword>
<dbReference type="GO" id="GO:0009055">
    <property type="term" value="F:electron transfer activity"/>
    <property type="evidence" value="ECO:0007669"/>
    <property type="project" value="InterPro"/>
</dbReference>
<keyword evidence="15" id="KW-1185">Reference proteome</keyword>
<dbReference type="EMBL" id="CGIH01000013">
    <property type="protein sequence ID" value="CFX28133.1"/>
    <property type="molecule type" value="Genomic_DNA"/>
</dbReference>